<dbReference type="Pfam" id="PF00472">
    <property type="entry name" value="RF-1"/>
    <property type="match status" value="1"/>
</dbReference>
<proteinExistence type="inferred from homology"/>
<organism evidence="6 7">
    <name type="scientific">Candidatus Cytomitobacter indipagum</name>
    <dbReference type="NCBI Taxonomy" id="2601575"/>
    <lineage>
        <taxon>Bacteria</taxon>
        <taxon>Pseudomonadati</taxon>
        <taxon>Pseudomonadota</taxon>
        <taxon>Alphaproteobacteria</taxon>
        <taxon>Holosporales</taxon>
        <taxon>Holosporaceae</taxon>
        <taxon>Candidatus Cytomitobacter</taxon>
    </lineage>
</organism>
<keyword evidence="7" id="KW-1185">Reference proteome</keyword>
<comment type="similarity">
    <text evidence="1">Belongs to the prokaryotic/mitochondrial release factor family.</text>
</comment>
<dbReference type="InterPro" id="IPR005139">
    <property type="entry name" value="PCRF"/>
</dbReference>
<sequence length="350" mass="40680">MWWKEIVRKYKVLEKELQDINISKEDLLQKSKDLGNISKEYEIAQKLEDLHFDLEEISAMIVESKEQWLFDQKKEAENAIEILHKEFVDLKDKSKMQSLMLEIRPGAGGDEAGLFAYILLEMYIRYSQHKNWSIEIMSKNITEVKGLKEAVLYIKGENAYDIMQYESGVHRVQRVPQTESSGRIHTSTATVAALEEKEDIEVEIKHEHLRMDVYRSSGPGGQSVNTTDSAVRLTYSSPDVDQIVVCMQDEKSQHKNRERGMKVLKTRLRDAIEQKQHKEMADHRKTQVGSGDRSERIRTYNFPQNRITDHRSKLTVHGLNEIFVTNPDTLEKVIFSMKEKNVHSELNSEN</sequence>
<evidence type="ECO:0000256" key="4">
    <source>
        <dbReference type="SAM" id="MobiDB-lite"/>
    </source>
</evidence>
<dbReference type="SUPFAM" id="SSF75620">
    <property type="entry name" value="Release factor"/>
    <property type="match status" value="1"/>
</dbReference>
<reference evidence="6 7" key="1">
    <citation type="submission" date="2019-08" db="EMBL/GenBank/DDBJ databases">
        <title>Highly reduced genomes of protist endosymbionts show evolutionary convergence.</title>
        <authorList>
            <person name="George E."/>
            <person name="Husnik F."/>
            <person name="Tashyreva D."/>
            <person name="Prokopchuk G."/>
            <person name="Horak A."/>
            <person name="Kwong W.K."/>
            <person name="Lukes J."/>
            <person name="Keeling P.J."/>
        </authorList>
    </citation>
    <scope>NUCLEOTIDE SEQUENCE [LARGE SCALE GENOMIC DNA]</scope>
    <source>
        <strain evidence="6">1605</strain>
    </source>
</reference>
<dbReference type="OrthoDB" id="9806673at2"/>
<dbReference type="KEGG" id="cip:FZC35_00625"/>
<keyword evidence="2" id="KW-0488">Methylation</keyword>
<keyword evidence="3" id="KW-0648">Protein biosynthesis</keyword>
<gene>
    <name evidence="6" type="ORF">FZC35_00625</name>
</gene>
<dbReference type="EMBL" id="CP043315">
    <property type="protein sequence ID" value="QEK37890.1"/>
    <property type="molecule type" value="Genomic_DNA"/>
</dbReference>
<dbReference type="GO" id="GO:0003747">
    <property type="term" value="F:translation release factor activity"/>
    <property type="evidence" value="ECO:0007669"/>
    <property type="project" value="InterPro"/>
</dbReference>
<dbReference type="Pfam" id="PF03462">
    <property type="entry name" value="PCRF"/>
    <property type="match status" value="1"/>
</dbReference>
<protein>
    <submittedName>
        <fullName evidence="6">PCRF domain-containing protein</fullName>
    </submittedName>
</protein>
<dbReference type="InterPro" id="IPR000352">
    <property type="entry name" value="Pep_chain_release_fac_I"/>
</dbReference>
<feature type="compositionally biased region" description="Basic and acidic residues" evidence="4">
    <location>
        <begin position="275"/>
        <end position="285"/>
    </location>
</feature>
<dbReference type="InterPro" id="IPR050057">
    <property type="entry name" value="Prokaryotic/Mito_RF"/>
</dbReference>
<dbReference type="PANTHER" id="PTHR43804">
    <property type="entry name" value="LD18447P"/>
    <property type="match status" value="1"/>
</dbReference>
<evidence type="ECO:0000256" key="2">
    <source>
        <dbReference type="ARBA" id="ARBA00022481"/>
    </source>
</evidence>
<evidence type="ECO:0000256" key="3">
    <source>
        <dbReference type="ARBA" id="ARBA00022917"/>
    </source>
</evidence>
<accession>A0A5C0UDW7</accession>
<dbReference type="Proteomes" id="UP000325155">
    <property type="component" value="Chromosome"/>
</dbReference>
<feature type="region of interest" description="Disordered" evidence="4">
    <location>
        <begin position="275"/>
        <end position="294"/>
    </location>
</feature>
<dbReference type="AlphaFoldDB" id="A0A5C0UDW7"/>
<dbReference type="FunFam" id="3.30.160.20:FF:000004">
    <property type="entry name" value="Peptide chain release factor 1"/>
    <property type="match status" value="1"/>
</dbReference>
<dbReference type="PROSITE" id="PS00745">
    <property type="entry name" value="RF_PROK_I"/>
    <property type="match status" value="1"/>
</dbReference>
<dbReference type="SMART" id="SM00937">
    <property type="entry name" value="PCRF"/>
    <property type="match status" value="1"/>
</dbReference>
<name>A0A5C0UDW7_9PROT</name>
<evidence type="ECO:0000313" key="6">
    <source>
        <dbReference type="EMBL" id="QEK37890.1"/>
    </source>
</evidence>
<dbReference type="Gene3D" id="3.30.160.20">
    <property type="match status" value="1"/>
</dbReference>
<dbReference type="Gene3D" id="3.30.70.1660">
    <property type="match status" value="1"/>
</dbReference>
<feature type="domain" description="Prokaryotic-type class I peptide chain release factors" evidence="5">
    <location>
        <begin position="215"/>
        <end position="231"/>
    </location>
</feature>
<evidence type="ECO:0000313" key="7">
    <source>
        <dbReference type="Proteomes" id="UP000325155"/>
    </source>
</evidence>
<dbReference type="RefSeq" id="WP_148980737.1">
    <property type="nucleotide sequence ID" value="NZ_CP043315.1"/>
</dbReference>
<evidence type="ECO:0000256" key="1">
    <source>
        <dbReference type="ARBA" id="ARBA00010835"/>
    </source>
</evidence>
<evidence type="ECO:0000259" key="5">
    <source>
        <dbReference type="PROSITE" id="PS00745"/>
    </source>
</evidence>
<dbReference type="GO" id="GO:0005737">
    <property type="term" value="C:cytoplasm"/>
    <property type="evidence" value="ECO:0007669"/>
    <property type="project" value="UniProtKB-ARBA"/>
</dbReference>
<dbReference type="PANTHER" id="PTHR43804:SF7">
    <property type="entry name" value="LD18447P"/>
    <property type="match status" value="1"/>
</dbReference>
<dbReference type="InterPro" id="IPR045853">
    <property type="entry name" value="Pep_chain_release_fac_I_sf"/>
</dbReference>